<comment type="caution">
    <text evidence="1">The sequence shown here is derived from an EMBL/GenBank/DDBJ whole genome shotgun (WGS) entry which is preliminary data.</text>
</comment>
<reference evidence="1 2" key="2">
    <citation type="journal article" date="2022" name="Mol. Ecol. Resour.">
        <title>The genomes of chicory, endive, great burdock and yacon provide insights into Asteraceae paleo-polyploidization history and plant inulin production.</title>
        <authorList>
            <person name="Fan W."/>
            <person name="Wang S."/>
            <person name="Wang H."/>
            <person name="Wang A."/>
            <person name="Jiang F."/>
            <person name="Liu H."/>
            <person name="Zhao H."/>
            <person name="Xu D."/>
            <person name="Zhang Y."/>
        </authorList>
    </citation>
    <scope>NUCLEOTIDE SEQUENCE [LARGE SCALE GENOMIC DNA]</scope>
    <source>
        <strain evidence="2">cv. Punajuju</strain>
        <tissue evidence="1">Leaves</tissue>
    </source>
</reference>
<name>A0ACB9CWX6_CICIN</name>
<protein>
    <submittedName>
        <fullName evidence="1">Uncharacterized protein</fullName>
    </submittedName>
</protein>
<keyword evidence="2" id="KW-1185">Reference proteome</keyword>
<proteinExistence type="predicted"/>
<gene>
    <name evidence="1" type="ORF">L2E82_29017</name>
</gene>
<dbReference type="EMBL" id="CM042013">
    <property type="protein sequence ID" value="KAI3738832.1"/>
    <property type="molecule type" value="Genomic_DNA"/>
</dbReference>
<accession>A0ACB9CWX6</accession>
<sequence length="391" mass="43917">MPERDVVSWNSIISGYSSSGLHNCALHLFSKMQTFNVIPSEYTYSIVLSFVQSLHHGMEIHCNMIRNGVNFSSVIIGNSLISMYSNHGFMNYAFDVFISMEQIDIISWNTLIAGFSKSGHKEIAYNLFNTMRTTTNYLPDAFTISSILTICSTIQDLSTGKQIFSLSIKLGFISNTILSSAIIDMFSNCKSIHDSIRVFEEIDTWDSSVCNSMISTLVKHKLEENAMDIFTLSLKRNIKPTEFTLSCLVSCSSLFLPPVHGTQLHCLVIKLGFEFDSIVSSSLSNIGGTMKIPGLPLLRYSEIPSFLLPTDALAAVFQEPITNLEKHPNSFVLLNTFDGLEEESIESIHRHINIFSVGPLVSRETEEPFKCDSFQDSDRETYLRWLDSKPE</sequence>
<dbReference type="Proteomes" id="UP001055811">
    <property type="component" value="Linkage Group LG05"/>
</dbReference>
<evidence type="ECO:0000313" key="1">
    <source>
        <dbReference type="EMBL" id="KAI3738832.1"/>
    </source>
</evidence>
<organism evidence="1 2">
    <name type="scientific">Cichorium intybus</name>
    <name type="common">Chicory</name>
    <dbReference type="NCBI Taxonomy" id="13427"/>
    <lineage>
        <taxon>Eukaryota</taxon>
        <taxon>Viridiplantae</taxon>
        <taxon>Streptophyta</taxon>
        <taxon>Embryophyta</taxon>
        <taxon>Tracheophyta</taxon>
        <taxon>Spermatophyta</taxon>
        <taxon>Magnoliopsida</taxon>
        <taxon>eudicotyledons</taxon>
        <taxon>Gunneridae</taxon>
        <taxon>Pentapetalae</taxon>
        <taxon>asterids</taxon>
        <taxon>campanulids</taxon>
        <taxon>Asterales</taxon>
        <taxon>Asteraceae</taxon>
        <taxon>Cichorioideae</taxon>
        <taxon>Cichorieae</taxon>
        <taxon>Cichoriinae</taxon>
        <taxon>Cichorium</taxon>
    </lineage>
</organism>
<evidence type="ECO:0000313" key="2">
    <source>
        <dbReference type="Proteomes" id="UP001055811"/>
    </source>
</evidence>
<reference evidence="2" key="1">
    <citation type="journal article" date="2022" name="Mol. Ecol. Resour.">
        <title>The genomes of chicory, endive, great burdock and yacon provide insights into Asteraceae palaeo-polyploidization history and plant inulin production.</title>
        <authorList>
            <person name="Fan W."/>
            <person name="Wang S."/>
            <person name="Wang H."/>
            <person name="Wang A."/>
            <person name="Jiang F."/>
            <person name="Liu H."/>
            <person name="Zhao H."/>
            <person name="Xu D."/>
            <person name="Zhang Y."/>
        </authorList>
    </citation>
    <scope>NUCLEOTIDE SEQUENCE [LARGE SCALE GENOMIC DNA]</scope>
    <source>
        <strain evidence="2">cv. Punajuju</strain>
    </source>
</reference>